<feature type="signal peptide" evidence="1">
    <location>
        <begin position="1"/>
        <end position="31"/>
    </location>
</feature>
<dbReference type="InterPro" id="IPR008311">
    <property type="entry name" value="UCP028101"/>
</dbReference>
<dbReference type="InterPro" id="IPR006311">
    <property type="entry name" value="TAT_signal"/>
</dbReference>
<protein>
    <submittedName>
        <fullName evidence="2">DUF1513 domain-containing protein</fullName>
    </submittedName>
</protein>
<gene>
    <name evidence="2" type="ORF">HBA18_07495</name>
</gene>
<dbReference type="PROSITE" id="PS51318">
    <property type="entry name" value="TAT"/>
    <property type="match status" value="1"/>
</dbReference>
<accession>A0ABX6K7X3</accession>
<dbReference type="Gene3D" id="2.130.10.10">
    <property type="entry name" value="YVTN repeat-like/Quinoprotein amine dehydrogenase"/>
    <property type="match status" value="1"/>
</dbReference>
<dbReference type="InterPro" id="IPR015943">
    <property type="entry name" value="WD40/YVTN_repeat-like_dom_sf"/>
</dbReference>
<dbReference type="Proteomes" id="UP000501408">
    <property type="component" value="Chromosome 1"/>
</dbReference>
<name>A0ABX6K7X3_SALCS</name>
<proteinExistence type="predicted"/>
<evidence type="ECO:0000256" key="1">
    <source>
        <dbReference type="SAM" id="SignalP"/>
    </source>
</evidence>
<sequence length="368" mass="39890">MPPMETSLKRRRLLKAALMGAALPSVVSLMAGCSEKESQKACTLLGCALSTDGSYAVVGADDTGQPLFRLPLPDRGHGVAAQRRHVGSLAVAFARRPGDFMQVFDYQRGVTLSQVDAEPDRYFYGHGAISDDGQWLYTTEGKRQTSEGVIGVYRLSSDGQVSKVREISGFGIGPHEVALYDAQTLVVGVGGMHTDGRTVLNINEMQPALVYLDIASGDVVERAELANKKLSIRHLMVSHDGYVATGQQYHGDDNAPLVAIHRRGEPMRQLTAEPEQWARFNNYVASIATLNGWIVATSPRGNCYGIWSLDSGEMIGLHPLVDASGASRDGDVINLSSGGGKMVTLNTAHTPDYHMTPVRWDNHWITLV</sequence>
<keyword evidence="1" id="KW-0732">Signal</keyword>
<dbReference type="PIRSF" id="PIRSF028101">
    <property type="entry name" value="UCP028101"/>
    <property type="match status" value="1"/>
</dbReference>
<keyword evidence="3" id="KW-1185">Reference proteome</keyword>
<organism evidence="2 3">
    <name type="scientific">Salinivibrio costicola</name>
    <name type="common">Vibrio costicola</name>
    <dbReference type="NCBI Taxonomy" id="51367"/>
    <lineage>
        <taxon>Bacteria</taxon>
        <taxon>Pseudomonadati</taxon>
        <taxon>Pseudomonadota</taxon>
        <taxon>Gammaproteobacteria</taxon>
        <taxon>Vibrionales</taxon>
        <taxon>Vibrionaceae</taxon>
        <taxon>Salinivibrio</taxon>
    </lineage>
</organism>
<reference evidence="2 3" key="1">
    <citation type="submission" date="2020-03" db="EMBL/GenBank/DDBJ databases">
        <title>Genome mining reveals the biosynthetic pathways of PHA and ectoines of the halophilic strain Salinivibrio costicola M318 isolated from fermented shrimp paste.</title>
        <authorList>
            <person name="Doan T.V."/>
            <person name="Tran L.T."/>
            <person name="Trieu T.A."/>
            <person name="Nguyen Q.V."/>
            <person name="Quach T.N."/>
            <person name="Phi T.Q."/>
            <person name="Kumar S."/>
        </authorList>
    </citation>
    <scope>NUCLEOTIDE SEQUENCE [LARGE SCALE GENOMIC DNA]</scope>
    <source>
        <strain evidence="2 3">M318</strain>
    </source>
</reference>
<dbReference type="EMBL" id="CP050266">
    <property type="protein sequence ID" value="QIR06231.1"/>
    <property type="molecule type" value="Genomic_DNA"/>
</dbReference>
<evidence type="ECO:0000313" key="2">
    <source>
        <dbReference type="EMBL" id="QIR06231.1"/>
    </source>
</evidence>
<dbReference type="Pfam" id="PF07433">
    <property type="entry name" value="DUF1513"/>
    <property type="match status" value="1"/>
</dbReference>
<feature type="chain" id="PRO_5046523086" evidence="1">
    <location>
        <begin position="32"/>
        <end position="368"/>
    </location>
</feature>
<dbReference type="SUPFAM" id="SSF82171">
    <property type="entry name" value="DPP6 N-terminal domain-like"/>
    <property type="match status" value="1"/>
</dbReference>
<evidence type="ECO:0000313" key="3">
    <source>
        <dbReference type="Proteomes" id="UP000501408"/>
    </source>
</evidence>